<dbReference type="AlphaFoldDB" id="A0AAV7UT26"/>
<sequence>MQPCWPSGVTPDPGCILHDRGGLLKSCCRQQPSMPLHNESGTPIANVPRVVSRCRFVIGTICVIGLGSPVRVLVASCNACMTGNEESHSFTDGAAPAY</sequence>
<evidence type="ECO:0000313" key="1">
    <source>
        <dbReference type="EMBL" id="KAJ1192217.1"/>
    </source>
</evidence>
<organism evidence="1 2">
    <name type="scientific">Pleurodeles waltl</name>
    <name type="common">Iberian ribbed newt</name>
    <dbReference type="NCBI Taxonomy" id="8319"/>
    <lineage>
        <taxon>Eukaryota</taxon>
        <taxon>Metazoa</taxon>
        <taxon>Chordata</taxon>
        <taxon>Craniata</taxon>
        <taxon>Vertebrata</taxon>
        <taxon>Euteleostomi</taxon>
        <taxon>Amphibia</taxon>
        <taxon>Batrachia</taxon>
        <taxon>Caudata</taxon>
        <taxon>Salamandroidea</taxon>
        <taxon>Salamandridae</taxon>
        <taxon>Pleurodelinae</taxon>
        <taxon>Pleurodeles</taxon>
    </lineage>
</organism>
<keyword evidence="2" id="KW-1185">Reference proteome</keyword>
<evidence type="ECO:0000313" key="2">
    <source>
        <dbReference type="Proteomes" id="UP001066276"/>
    </source>
</evidence>
<comment type="caution">
    <text evidence="1">The sequence shown here is derived from an EMBL/GenBank/DDBJ whole genome shotgun (WGS) entry which is preliminary data.</text>
</comment>
<dbReference type="EMBL" id="JANPWB010000004">
    <property type="protein sequence ID" value="KAJ1192217.1"/>
    <property type="molecule type" value="Genomic_DNA"/>
</dbReference>
<reference evidence="1" key="1">
    <citation type="journal article" date="2022" name="bioRxiv">
        <title>Sequencing and chromosome-scale assembly of the giantPleurodeles waltlgenome.</title>
        <authorList>
            <person name="Brown T."/>
            <person name="Elewa A."/>
            <person name="Iarovenko S."/>
            <person name="Subramanian E."/>
            <person name="Araus A.J."/>
            <person name="Petzold A."/>
            <person name="Susuki M."/>
            <person name="Suzuki K.-i.T."/>
            <person name="Hayashi T."/>
            <person name="Toyoda A."/>
            <person name="Oliveira C."/>
            <person name="Osipova E."/>
            <person name="Leigh N.D."/>
            <person name="Simon A."/>
            <person name="Yun M.H."/>
        </authorList>
    </citation>
    <scope>NUCLEOTIDE SEQUENCE</scope>
    <source>
        <strain evidence="1">20211129_DDA</strain>
        <tissue evidence="1">Liver</tissue>
    </source>
</reference>
<accession>A0AAV7UT26</accession>
<name>A0AAV7UT26_PLEWA</name>
<proteinExistence type="predicted"/>
<protein>
    <submittedName>
        <fullName evidence="1">Uncharacterized protein</fullName>
    </submittedName>
</protein>
<gene>
    <name evidence="1" type="ORF">NDU88_001529</name>
</gene>
<dbReference type="Proteomes" id="UP001066276">
    <property type="component" value="Chromosome 2_2"/>
</dbReference>